<dbReference type="PANTHER" id="PTHR34046">
    <property type="entry name" value="OS06G0218800 PROTEIN"/>
    <property type="match status" value="1"/>
</dbReference>
<dbReference type="InterPro" id="IPR008004">
    <property type="entry name" value="OCTOPUS-like"/>
</dbReference>
<dbReference type="Pfam" id="PF05340">
    <property type="entry name" value="DUF740"/>
    <property type="match status" value="1"/>
</dbReference>
<accession>A0AAU9NZ70</accession>
<organism evidence="2 3">
    <name type="scientific">Lactuca virosa</name>
    <dbReference type="NCBI Taxonomy" id="75947"/>
    <lineage>
        <taxon>Eukaryota</taxon>
        <taxon>Viridiplantae</taxon>
        <taxon>Streptophyta</taxon>
        <taxon>Embryophyta</taxon>
        <taxon>Tracheophyta</taxon>
        <taxon>Spermatophyta</taxon>
        <taxon>Magnoliopsida</taxon>
        <taxon>eudicotyledons</taxon>
        <taxon>Gunneridae</taxon>
        <taxon>Pentapetalae</taxon>
        <taxon>asterids</taxon>
        <taxon>campanulids</taxon>
        <taxon>Asterales</taxon>
        <taxon>Asteraceae</taxon>
        <taxon>Cichorioideae</taxon>
        <taxon>Cichorieae</taxon>
        <taxon>Lactucinae</taxon>
        <taxon>Lactuca</taxon>
    </lineage>
</organism>
<keyword evidence="3" id="KW-1185">Reference proteome</keyword>
<dbReference type="Proteomes" id="UP001157418">
    <property type="component" value="Unassembled WGS sequence"/>
</dbReference>
<name>A0AAU9NZ70_9ASTR</name>
<evidence type="ECO:0000313" key="2">
    <source>
        <dbReference type="EMBL" id="CAH1443302.1"/>
    </source>
</evidence>
<comment type="caution">
    <text evidence="2">The sequence shown here is derived from an EMBL/GenBank/DDBJ whole genome shotgun (WGS) entry which is preliminary data.</text>
</comment>
<dbReference type="AlphaFoldDB" id="A0AAU9NZ70"/>
<proteinExistence type="predicted"/>
<dbReference type="EMBL" id="CAKMRJ010005412">
    <property type="protein sequence ID" value="CAH1443302.1"/>
    <property type="molecule type" value="Genomic_DNA"/>
</dbReference>
<feature type="region of interest" description="Disordered" evidence="1">
    <location>
        <begin position="1"/>
        <end position="23"/>
    </location>
</feature>
<evidence type="ECO:0000313" key="3">
    <source>
        <dbReference type="Proteomes" id="UP001157418"/>
    </source>
</evidence>
<dbReference type="PANTHER" id="PTHR34046:SF7">
    <property type="entry name" value="DUF740 FAMILY PROTEIN"/>
    <property type="match status" value="1"/>
</dbReference>
<sequence length="226" mass="24770">MEARRRSSLAGSCNKHPKHRQSPGICSLCLRERLSKISAPSSGAVINVSSSSSSSSISSVSSAYSSHASSYTASPMQSYRNRRQIGNFEGNGYLHFLRKNTNGLLKKSRSVAFVSDQTNVMQDHEKKVGFWSKLMGTKRSSSRMMHSRTLRETNLGTCSCKELSHHISFSNGRRGNRNFYAMKQEESRICQIGGAAIGAEDRLSGAEIRGGSSVSDRRRVAVVEGV</sequence>
<gene>
    <name evidence="2" type="ORF">LVIROSA_LOCUS29227</name>
</gene>
<protein>
    <submittedName>
        <fullName evidence="2">Uncharacterized protein</fullName>
    </submittedName>
</protein>
<evidence type="ECO:0000256" key="1">
    <source>
        <dbReference type="SAM" id="MobiDB-lite"/>
    </source>
</evidence>
<reference evidence="2 3" key="1">
    <citation type="submission" date="2022-01" db="EMBL/GenBank/DDBJ databases">
        <authorList>
            <person name="Xiong W."/>
            <person name="Schranz E."/>
        </authorList>
    </citation>
    <scope>NUCLEOTIDE SEQUENCE [LARGE SCALE GENOMIC DNA]</scope>
</reference>